<accession>A0A8T0H340</accession>
<dbReference type="AlphaFoldDB" id="A0A8T0H340"/>
<dbReference type="Proteomes" id="UP000822688">
    <property type="component" value="Chromosome 7"/>
</dbReference>
<name>A0A8T0H340_CERPU</name>
<proteinExistence type="predicted"/>
<gene>
    <name evidence="2" type="ORF">KC19_7G001300</name>
</gene>
<comment type="caution">
    <text evidence="2">The sequence shown here is derived from an EMBL/GenBank/DDBJ whole genome shotgun (WGS) entry which is preliminary data.</text>
</comment>
<dbReference type="EMBL" id="CM026428">
    <property type="protein sequence ID" value="KAG0565613.1"/>
    <property type="molecule type" value="Genomic_DNA"/>
</dbReference>
<evidence type="ECO:0000313" key="2">
    <source>
        <dbReference type="EMBL" id="KAG0565613.1"/>
    </source>
</evidence>
<organism evidence="2 3">
    <name type="scientific">Ceratodon purpureus</name>
    <name type="common">Fire moss</name>
    <name type="synonym">Dicranum purpureum</name>
    <dbReference type="NCBI Taxonomy" id="3225"/>
    <lineage>
        <taxon>Eukaryota</taxon>
        <taxon>Viridiplantae</taxon>
        <taxon>Streptophyta</taxon>
        <taxon>Embryophyta</taxon>
        <taxon>Bryophyta</taxon>
        <taxon>Bryophytina</taxon>
        <taxon>Bryopsida</taxon>
        <taxon>Dicranidae</taxon>
        <taxon>Pseudoditrichales</taxon>
        <taxon>Ditrichaceae</taxon>
        <taxon>Ceratodon</taxon>
    </lineage>
</organism>
<keyword evidence="3" id="KW-1185">Reference proteome</keyword>
<reference evidence="2" key="1">
    <citation type="submission" date="2020-06" db="EMBL/GenBank/DDBJ databases">
        <title>WGS assembly of Ceratodon purpureus strain R40.</title>
        <authorList>
            <person name="Carey S.B."/>
            <person name="Jenkins J."/>
            <person name="Shu S."/>
            <person name="Lovell J.T."/>
            <person name="Sreedasyam A."/>
            <person name="Maumus F."/>
            <person name="Tiley G.P."/>
            <person name="Fernandez-Pozo N."/>
            <person name="Barry K."/>
            <person name="Chen C."/>
            <person name="Wang M."/>
            <person name="Lipzen A."/>
            <person name="Daum C."/>
            <person name="Saski C.A."/>
            <person name="Payton A.C."/>
            <person name="Mcbreen J.C."/>
            <person name="Conrad R.E."/>
            <person name="Kollar L.M."/>
            <person name="Olsson S."/>
            <person name="Huttunen S."/>
            <person name="Landis J.B."/>
            <person name="Wickett N.J."/>
            <person name="Johnson M.G."/>
            <person name="Rensing S.A."/>
            <person name="Grimwood J."/>
            <person name="Schmutz J."/>
            <person name="Mcdaniel S.F."/>
        </authorList>
    </citation>
    <scope>NUCLEOTIDE SEQUENCE</scope>
    <source>
        <strain evidence="2">R40</strain>
    </source>
</reference>
<evidence type="ECO:0000256" key="1">
    <source>
        <dbReference type="SAM" id="SignalP"/>
    </source>
</evidence>
<sequence length="52" mass="6244">MNMFLFFGPEWMLLFINVCSSDEMMDRIWLHYASAIHSPESCACWWMCMPSF</sequence>
<keyword evidence="1" id="KW-0732">Signal</keyword>
<protein>
    <submittedName>
        <fullName evidence="2">Uncharacterized protein</fullName>
    </submittedName>
</protein>
<feature type="chain" id="PRO_5035897140" evidence="1">
    <location>
        <begin position="22"/>
        <end position="52"/>
    </location>
</feature>
<evidence type="ECO:0000313" key="3">
    <source>
        <dbReference type="Proteomes" id="UP000822688"/>
    </source>
</evidence>
<feature type="signal peptide" evidence="1">
    <location>
        <begin position="1"/>
        <end position="21"/>
    </location>
</feature>